<dbReference type="InterPro" id="IPR021858">
    <property type="entry name" value="Fun_TF"/>
</dbReference>
<dbReference type="EMBL" id="CP138592">
    <property type="protein sequence ID" value="WPH04598.1"/>
    <property type="molecule type" value="Genomic_DNA"/>
</dbReference>
<dbReference type="Pfam" id="PF11951">
    <property type="entry name" value="Fungal_trans_2"/>
    <property type="match status" value="1"/>
</dbReference>
<evidence type="ECO:0000313" key="2">
    <source>
        <dbReference type="EMBL" id="WPH04598.1"/>
    </source>
</evidence>
<protein>
    <submittedName>
        <fullName evidence="2">Uncharacterized protein</fullName>
    </submittedName>
</protein>
<keyword evidence="3" id="KW-1185">Reference proteome</keyword>
<reference evidence="2 3" key="1">
    <citation type="submission" date="2023-11" db="EMBL/GenBank/DDBJ databases">
        <title>An acidophilic fungus is an integral part of prey digestion in a carnivorous sundew plant.</title>
        <authorList>
            <person name="Tsai I.J."/>
        </authorList>
    </citation>
    <scope>NUCLEOTIDE SEQUENCE [LARGE SCALE GENOMIC DNA]</scope>
    <source>
        <strain evidence="2">169a</strain>
    </source>
</reference>
<sequence length="451" mass="51054">MAFVFVDNNHQIDATRRKAIRSHVMKGKNAGKERPLGSHQKRAEDKAAKSRTQSHQLAIATEFVVSIHRPLGNDMAYVSFPSQLSTSSMGNICRWIHFAGQGCYPLASCFPHNPSEASWLPFMQSNEAFFHCILAISASFSDDMTGLAEASPKTLQHFSDAYRSINQNLQQTRIPADSTVTVVTALTIHEDLRRENFASRIHLDALEKMVKMRGGIDAFDNNQFLLNKICRADIEHAIHSCSNPRFYRDKFPYDAIGGYPSPSRSCLDAEVESPFNQIYDDFMTTCTRLNSNSTLPSMDSAAYQEMLISICYRLLRHYPLSTGSSHNYRTNNEGAYCLGMIALLSTLLFQRGIPYQLSYQTIKNRLRNVILGNNDKTPLPDEVLLWVLFVSCISVFGPEDLPSLLPELKGCLQRCNVDSWPRVHQIIKPFPWIGVIHDEPGRKLWKLTIWT</sequence>
<gene>
    <name evidence="2" type="ORF">R9X50_00749000</name>
</gene>
<proteinExistence type="predicted"/>
<dbReference type="AlphaFoldDB" id="A0AAQ3MCG0"/>
<dbReference type="Proteomes" id="UP001303373">
    <property type="component" value="Chromosome 13"/>
</dbReference>
<accession>A0AAQ3MCG0</accession>
<dbReference type="PANTHER" id="PTHR37540:SF9">
    <property type="entry name" value="ZN(2)-C6 FUNGAL-TYPE DOMAIN-CONTAINING PROTEIN"/>
    <property type="match status" value="1"/>
</dbReference>
<name>A0AAQ3MCG0_9PEZI</name>
<evidence type="ECO:0000256" key="1">
    <source>
        <dbReference type="SAM" id="MobiDB-lite"/>
    </source>
</evidence>
<dbReference type="PANTHER" id="PTHR37540">
    <property type="entry name" value="TRANSCRIPTION FACTOR (ACR-2), PUTATIVE-RELATED-RELATED"/>
    <property type="match status" value="1"/>
</dbReference>
<evidence type="ECO:0000313" key="3">
    <source>
        <dbReference type="Proteomes" id="UP001303373"/>
    </source>
</evidence>
<organism evidence="2 3">
    <name type="scientific">Acrodontium crateriforme</name>
    <dbReference type="NCBI Taxonomy" id="150365"/>
    <lineage>
        <taxon>Eukaryota</taxon>
        <taxon>Fungi</taxon>
        <taxon>Dikarya</taxon>
        <taxon>Ascomycota</taxon>
        <taxon>Pezizomycotina</taxon>
        <taxon>Dothideomycetes</taxon>
        <taxon>Dothideomycetidae</taxon>
        <taxon>Mycosphaerellales</taxon>
        <taxon>Teratosphaeriaceae</taxon>
        <taxon>Acrodontium</taxon>
    </lineage>
</organism>
<feature type="region of interest" description="Disordered" evidence="1">
    <location>
        <begin position="26"/>
        <end position="53"/>
    </location>
</feature>
<feature type="compositionally biased region" description="Basic and acidic residues" evidence="1">
    <location>
        <begin position="30"/>
        <end position="48"/>
    </location>
</feature>